<dbReference type="EMBL" id="CM029054">
    <property type="protein sequence ID" value="KAG2542070.1"/>
    <property type="molecule type" value="Genomic_DNA"/>
</dbReference>
<protein>
    <submittedName>
        <fullName evidence="2">Uncharacterized protein</fullName>
    </submittedName>
</protein>
<sequence length="233" mass="25569">MIPKPADRGCTCVRECSVRIADLSAQRQLGWPGWLFRPLPKTTQATARSLQLHMLDDRLISDHLLFLFPPREKRAGQMSPPAGHAPVWNGWSRHRHSPAAPSAEAPPPGPAAPISGMRPYPFHGGKKRRAGSPSPHRRQSPRARPAGSRFSSSRRRRERRPRLLWNAARAARRGRRPPAELVRHAAVFGSLFSPPAPACGVEQNKATSLSEPSGGTTRGPEARSFFAMCSVVA</sequence>
<feature type="region of interest" description="Disordered" evidence="1">
    <location>
        <begin position="199"/>
        <end position="221"/>
    </location>
</feature>
<feature type="region of interest" description="Disordered" evidence="1">
    <location>
        <begin position="74"/>
        <end position="163"/>
    </location>
</feature>
<accession>A0A8T0MY54</accession>
<feature type="compositionally biased region" description="Polar residues" evidence="1">
    <location>
        <begin position="204"/>
        <end position="215"/>
    </location>
</feature>
<feature type="compositionally biased region" description="Basic residues" evidence="1">
    <location>
        <begin position="124"/>
        <end position="141"/>
    </location>
</feature>
<reference evidence="2" key="1">
    <citation type="submission" date="2020-05" db="EMBL/GenBank/DDBJ databases">
        <title>WGS assembly of Panicum virgatum.</title>
        <authorList>
            <person name="Lovell J.T."/>
            <person name="Jenkins J."/>
            <person name="Shu S."/>
            <person name="Juenger T.E."/>
            <person name="Schmutz J."/>
        </authorList>
    </citation>
    <scope>NUCLEOTIDE SEQUENCE</scope>
    <source>
        <strain evidence="2">AP13</strain>
    </source>
</reference>
<evidence type="ECO:0000313" key="3">
    <source>
        <dbReference type="Proteomes" id="UP000823388"/>
    </source>
</evidence>
<dbReference type="AlphaFoldDB" id="A0A8T0MY54"/>
<gene>
    <name evidence="2" type="ORF">PVAP13_9NG567714</name>
</gene>
<feature type="compositionally biased region" description="Basic residues" evidence="1">
    <location>
        <begin position="152"/>
        <end position="162"/>
    </location>
</feature>
<proteinExistence type="predicted"/>
<comment type="caution">
    <text evidence="2">The sequence shown here is derived from an EMBL/GenBank/DDBJ whole genome shotgun (WGS) entry which is preliminary data.</text>
</comment>
<keyword evidence="3" id="KW-1185">Reference proteome</keyword>
<name>A0A8T0MY54_PANVG</name>
<evidence type="ECO:0000256" key="1">
    <source>
        <dbReference type="SAM" id="MobiDB-lite"/>
    </source>
</evidence>
<dbReference type="Proteomes" id="UP000823388">
    <property type="component" value="Chromosome 9N"/>
</dbReference>
<evidence type="ECO:0000313" key="2">
    <source>
        <dbReference type="EMBL" id="KAG2542070.1"/>
    </source>
</evidence>
<organism evidence="2 3">
    <name type="scientific">Panicum virgatum</name>
    <name type="common">Blackwell switchgrass</name>
    <dbReference type="NCBI Taxonomy" id="38727"/>
    <lineage>
        <taxon>Eukaryota</taxon>
        <taxon>Viridiplantae</taxon>
        <taxon>Streptophyta</taxon>
        <taxon>Embryophyta</taxon>
        <taxon>Tracheophyta</taxon>
        <taxon>Spermatophyta</taxon>
        <taxon>Magnoliopsida</taxon>
        <taxon>Liliopsida</taxon>
        <taxon>Poales</taxon>
        <taxon>Poaceae</taxon>
        <taxon>PACMAD clade</taxon>
        <taxon>Panicoideae</taxon>
        <taxon>Panicodae</taxon>
        <taxon>Paniceae</taxon>
        <taxon>Panicinae</taxon>
        <taxon>Panicum</taxon>
        <taxon>Panicum sect. Hiantes</taxon>
    </lineage>
</organism>
<feature type="compositionally biased region" description="Low complexity" evidence="1">
    <location>
        <begin position="142"/>
        <end position="151"/>
    </location>
</feature>